<dbReference type="AlphaFoldDB" id="A0A3P8GJX1"/>
<organism evidence="1 2">
    <name type="scientific">Schistosoma mattheei</name>
    <dbReference type="NCBI Taxonomy" id="31246"/>
    <lineage>
        <taxon>Eukaryota</taxon>
        <taxon>Metazoa</taxon>
        <taxon>Spiralia</taxon>
        <taxon>Lophotrochozoa</taxon>
        <taxon>Platyhelminthes</taxon>
        <taxon>Trematoda</taxon>
        <taxon>Digenea</taxon>
        <taxon>Strigeidida</taxon>
        <taxon>Schistosomatoidea</taxon>
        <taxon>Schistosomatidae</taxon>
        <taxon>Schistosoma</taxon>
    </lineage>
</organism>
<dbReference type="EMBL" id="UZAL01041493">
    <property type="protein sequence ID" value="VDP78590.1"/>
    <property type="molecule type" value="Genomic_DNA"/>
</dbReference>
<gene>
    <name evidence="1" type="ORF">SMTD_LOCUS18999</name>
</gene>
<evidence type="ECO:0000313" key="1">
    <source>
        <dbReference type="EMBL" id="VDP78590.1"/>
    </source>
</evidence>
<keyword evidence="2" id="KW-1185">Reference proteome</keyword>
<sequence length="74" mass="7922">MPVCRISTFPFICNFSLPKLDSKRIAEASVLALPPSSSRSSSSSSIAPSNCGIVWRIDDVVLLGSFALPCVESY</sequence>
<evidence type="ECO:0000313" key="2">
    <source>
        <dbReference type="Proteomes" id="UP000269396"/>
    </source>
</evidence>
<reference evidence="1 2" key="1">
    <citation type="submission" date="2018-11" db="EMBL/GenBank/DDBJ databases">
        <authorList>
            <consortium name="Pathogen Informatics"/>
        </authorList>
    </citation>
    <scope>NUCLEOTIDE SEQUENCE [LARGE SCALE GENOMIC DNA]</scope>
    <source>
        <strain>Denwood</strain>
        <strain evidence="2">Zambia</strain>
    </source>
</reference>
<dbReference type="Proteomes" id="UP000269396">
    <property type="component" value="Unassembled WGS sequence"/>
</dbReference>
<proteinExistence type="predicted"/>
<accession>A0A3P8GJX1</accession>
<name>A0A3P8GJX1_9TREM</name>
<protein>
    <submittedName>
        <fullName evidence="1">Uncharacterized protein</fullName>
    </submittedName>
</protein>